<comment type="similarity">
    <text evidence="1">Belongs to the glycosyltransferase 2 family.</text>
</comment>
<dbReference type="GO" id="GO:0016757">
    <property type="term" value="F:glycosyltransferase activity"/>
    <property type="evidence" value="ECO:0007669"/>
    <property type="project" value="UniProtKB-KW"/>
</dbReference>
<dbReference type="PANTHER" id="PTHR43630:SF1">
    <property type="entry name" value="POLY-BETA-1,6-N-ACETYL-D-GLUCOSAMINE SYNTHASE"/>
    <property type="match status" value="1"/>
</dbReference>
<dbReference type="Gene3D" id="3.90.550.10">
    <property type="entry name" value="Spore Coat Polysaccharide Biosynthesis Protein SpsA, Chain A"/>
    <property type="match status" value="1"/>
</dbReference>
<evidence type="ECO:0000313" key="6">
    <source>
        <dbReference type="EMBL" id="PPC77704.1"/>
    </source>
</evidence>
<dbReference type="CDD" id="cd06439">
    <property type="entry name" value="CESA_like_1"/>
    <property type="match status" value="1"/>
</dbReference>
<dbReference type="SUPFAM" id="SSF53448">
    <property type="entry name" value="Nucleotide-diphospho-sugar transferases"/>
    <property type="match status" value="1"/>
</dbReference>
<sequence>MPEFIFWLSLLIPFYAYVGFPVLLAMLARARTGDTPPQPAEPLSVSIILAAYNEAATIRQKLESVLQQDYQAQKLQIIVASDGSSDDTVALARSVDDPRILVLDLPRAGKHATLNSAISHASEDILVFTDVDNQWRPDTLRHLLAPFSDPEVGATCGNALIIKQGQALSQGDGMYRHYEAWIRRSANALGCTLSADGALQALRRNLFQTIPLDVNDDFFLITCPAVQGKKSIYVDAAQVYTEGTDKAANQLRRRIRITLGGLQSLAYRKQLLNPLRYGTYALVLISHKVIRRFAPLSLLPLLISSCLLWQQNLFYALLCVAQLLAYGIALTGLLLPATRLPRVFRIAGFVVLSLYGMAAGLVQFLCGKRLKPWNPQESR</sequence>
<name>A0A2S5KS82_9PROT</name>
<feature type="transmembrane region" description="Helical" evidence="4">
    <location>
        <begin position="6"/>
        <end position="28"/>
    </location>
</feature>
<dbReference type="InterPro" id="IPR029044">
    <property type="entry name" value="Nucleotide-diphossugar_trans"/>
</dbReference>
<keyword evidence="2" id="KW-0328">Glycosyltransferase</keyword>
<accession>A0A2S5KS82</accession>
<keyword evidence="3 6" id="KW-0808">Transferase</keyword>
<evidence type="ECO:0000256" key="4">
    <source>
        <dbReference type="SAM" id="Phobius"/>
    </source>
</evidence>
<dbReference type="PANTHER" id="PTHR43630">
    <property type="entry name" value="POLY-BETA-1,6-N-ACETYL-D-GLUCOSAMINE SYNTHASE"/>
    <property type="match status" value="1"/>
</dbReference>
<dbReference type="OrthoDB" id="396512at2"/>
<evidence type="ECO:0000313" key="7">
    <source>
        <dbReference type="Proteomes" id="UP000238196"/>
    </source>
</evidence>
<feature type="domain" description="Glycosyltransferase 2-like" evidence="5">
    <location>
        <begin position="46"/>
        <end position="172"/>
    </location>
</feature>
<protein>
    <submittedName>
        <fullName evidence="6">Glycosyl transferase family 2</fullName>
    </submittedName>
</protein>
<keyword evidence="4" id="KW-1133">Transmembrane helix</keyword>
<keyword evidence="4" id="KW-0472">Membrane</keyword>
<evidence type="ECO:0000259" key="5">
    <source>
        <dbReference type="Pfam" id="PF00535"/>
    </source>
</evidence>
<proteinExistence type="inferred from homology"/>
<gene>
    <name evidence="6" type="ORF">C4K68_08985</name>
</gene>
<dbReference type="AlphaFoldDB" id="A0A2S5KS82"/>
<reference evidence="6 7" key="1">
    <citation type="submission" date="2018-02" db="EMBL/GenBank/DDBJ databases">
        <title>novel marine gammaproteobacteria from coastal saline agro ecosystem.</title>
        <authorList>
            <person name="Krishnan R."/>
            <person name="Ramesh Kumar N."/>
        </authorList>
    </citation>
    <scope>NUCLEOTIDE SEQUENCE [LARGE SCALE GENOMIC DNA]</scope>
    <source>
        <strain evidence="6 7">228</strain>
    </source>
</reference>
<feature type="transmembrane region" description="Helical" evidence="4">
    <location>
        <begin position="314"/>
        <end position="336"/>
    </location>
</feature>
<dbReference type="Pfam" id="PF00535">
    <property type="entry name" value="Glycos_transf_2"/>
    <property type="match status" value="1"/>
</dbReference>
<evidence type="ECO:0000256" key="1">
    <source>
        <dbReference type="ARBA" id="ARBA00006739"/>
    </source>
</evidence>
<dbReference type="Proteomes" id="UP000238196">
    <property type="component" value="Unassembled WGS sequence"/>
</dbReference>
<keyword evidence="4" id="KW-0812">Transmembrane</keyword>
<feature type="transmembrane region" description="Helical" evidence="4">
    <location>
        <begin position="343"/>
        <end position="365"/>
    </location>
</feature>
<dbReference type="InterPro" id="IPR001173">
    <property type="entry name" value="Glyco_trans_2-like"/>
</dbReference>
<comment type="caution">
    <text evidence="6">The sequence shown here is derived from an EMBL/GenBank/DDBJ whole genome shotgun (WGS) entry which is preliminary data.</text>
</comment>
<evidence type="ECO:0000256" key="3">
    <source>
        <dbReference type="ARBA" id="ARBA00022679"/>
    </source>
</evidence>
<evidence type="ECO:0000256" key="2">
    <source>
        <dbReference type="ARBA" id="ARBA00022676"/>
    </source>
</evidence>
<dbReference type="EMBL" id="PRLP01000027">
    <property type="protein sequence ID" value="PPC77704.1"/>
    <property type="molecule type" value="Genomic_DNA"/>
</dbReference>
<organism evidence="6 7">
    <name type="scientific">Proteobacteria bacterium 228</name>
    <dbReference type="NCBI Taxonomy" id="2083153"/>
    <lineage>
        <taxon>Bacteria</taxon>
        <taxon>Pseudomonadati</taxon>
        <taxon>Pseudomonadota</taxon>
    </lineage>
</organism>